<evidence type="ECO:0000259" key="2">
    <source>
        <dbReference type="PROSITE" id="PS51740"/>
    </source>
</evidence>
<accession>A0A396SHQ3</accession>
<protein>
    <submittedName>
        <fullName evidence="3">AbrB/MazE/SpoVT family DNA-binding domain-containing protein</fullName>
    </submittedName>
</protein>
<dbReference type="InterPro" id="IPR037914">
    <property type="entry name" value="SpoVT-AbrB_sf"/>
</dbReference>
<dbReference type="SUPFAM" id="SSF89447">
    <property type="entry name" value="AbrB/MazE/MraZ-like"/>
    <property type="match status" value="1"/>
</dbReference>
<name>A0A396SHQ3_9BACL</name>
<dbReference type="PROSITE" id="PS51740">
    <property type="entry name" value="SPOVT_ABRB"/>
    <property type="match status" value="1"/>
</dbReference>
<dbReference type="InterPro" id="IPR007159">
    <property type="entry name" value="SpoVT-AbrB_dom"/>
</dbReference>
<gene>
    <name evidence="3" type="ORF">D1B33_18070</name>
</gene>
<organism evidence="3 4">
    <name type="scientific">Ureibacillus yapensis</name>
    <dbReference type="NCBI Taxonomy" id="2304605"/>
    <lineage>
        <taxon>Bacteria</taxon>
        <taxon>Bacillati</taxon>
        <taxon>Bacillota</taxon>
        <taxon>Bacilli</taxon>
        <taxon>Bacillales</taxon>
        <taxon>Caryophanaceae</taxon>
        <taxon>Ureibacillus</taxon>
    </lineage>
</organism>
<keyword evidence="1 3" id="KW-0238">DNA-binding</keyword>
<dbReference type="SMART" id="SM00966">
    <property type="entry name" value="SpoVT_AbrB"/>
    <property type="match status" value="1"/>
</dbReference>
<dbReference type="InterPro" id="IPR052731">
    <property type="entry name" value="B_subtilis_Trans_State_Reg"/>
</dbReference>
<comment type="caution">
    <text evidence="3">The sequence shown here is derived from an EMBL/GenBank/DDBJ whole genome shotgun (WGS) entry which is preliminary data.</text>
</comment>
<dbReference type="RefSeq" id="WP_118877807.1">
    <property type="nucleotide sequence ID" value="NZ_QWEI01000019.1"/>
</dbReference>
<reference evidence="3 4" key="1">
    <citation type="submission" date="2018-08" db="EMBL/GenBank/DDBJ databases">
        <title>Lysinibacillus sp. YLB-03 draft genome sequence.</title>
        <authorList>
            <person name="Yu L."/>
        </authorList>
    </citation>
    <scope>NUCLEOTIDE SEQUENCE [LARGE SCALE GENOMIC DNA]</scope>
    <source>
        <strain evidence="3 4">YLB-03</strain>
    </source>
</reference>
<dbReference type="OrthoDB" id="9782993at2"/>
<dbReference type="PANTHER" id="PTHR36432:SF4">
    <property type="entry name" value="TRANSITION STATE REGULATOR ABH-RELATED"/>
    <property type="match status" value="1"/>
</dbReference>
<dbReference type="EMBL" id="QWEI01000019">
    <property type="protein sequence ID" value="RHW31114.1"/>
    <property type="molecule type" value="Genomic_DNA"/>
</dbReference>
<feature type="domain" description="SpoVT-AbrB" evidence="2">
    <location>
        <begin position="5"/>
        <end position="50"/>
    </location>
</feature>
<evidence type="ECO:0000256" key="1">
    <source>
        <dbReference type="PROSITE-ProRule" id="PRU01076"/>
    </source>
</evidence>
<proteinExistence type="predicted"/>
<dbReference type="Pfam" id="PF04014">
    <property type="entry name" value="MazE_antitoxin"/>
    <property type="match status" value="1"/>
</dbReference>
<keyword evidence="4" id="KW-1185">Reference proteome</keyword>
<dbReference type="Gene3D" id="2.10.260.10">
    <property type="match status" value="1"/>
</dbReference>
<dbReference type="NCBIfam" id="TIGR01439">
    <property type="entry name" value="lp_hng_hel_AbrB"/>
    <property type="match status" value="1"/>
</dbReference>
<evidence type="ECO:0000313" key="3">
    <source>
        <dbReference type="EMBL" id="RHW31114.1"/>
    </source>
</evidence>
<evidence type="ECO:0000313" key="4">
    <source>
        <dbReference type="Proteomes" id="UP000265692"/>
    </source>
</evidence>
<dbReference type="Proteomes" id="UP000265692">
    <property type="component" value="Unassembled WGS sequence"/>
</dbReference>
<dbReference type="GO" id="GO:0003677">
    <property type="term" value="F:DNA binding"/>
    <property type="evidence" value="ECO:0007669"/>
    <property type="project" value="UniProtKB-UniRule"/>
</dbReference>
<sequence length="88" mass="9841">MKSTGIVRKVDPLGRVVLPKELRGVLGIEEGTPLEIYMDGDKVILQKYESGARREEKLAVLLNLQRMAQSEQNPNKKDAIVRAIALIQ</sequence>
<dbReference type="AlphaFoldDB" id="A0A396SHQ3"/>
<dbReference type="PANTHER" id="PTHR36432">
    <property type="match status" value="1"/>
</dbReference>